<feature type="coiled-coil region" evidence="1">
    <location>
        <begin position="54"/>
        <end position="88"/>
    </location>
</feature>
<evidence type="ECO:0008006" key="4">
    <source>
        <dbReference type="Google" id="ProtNLM"/>
    </source>
</evidence>
<keyword evidence="3" id="KW-1185">Reference proteome</keyword>
<keyword evidence="1" id="KW-0175">Coiled coil</keyword>
<reference evidence="2 3" key="1">
    <citation type="journal article" date="2019" name="Sci. Rep.">
        <title>A high-quality genome of Eragrostis curvula grass provides insights into Poaceae evolution and supports new strategies to enhance forage quality.</title>
        <authorList>
            <person name="Carballo J."/>
            <person name="Santos B.A.C.M."/>
            <person name="Zappacosta D."/>
            <person name="Garbus I."/>
            <person name="Selva J.P."/>
            <person name="Gallo C.A."/>
            <person name="Diaz A."/>
            <person name="Albertini E."/>
            <person name="Caccamo M."/>
            <person name="Echenique V."/>
        </authorList>
    </citation>
    <scope>NUCLEOTIDE SEQUENCE [LARGE SCALE GENOMIC DNA]</scope>
    <source>
        <strain evidence="3">cv. Victoria</strain>
        <tissue evidence="2">Leaf</tissue>
    </source>
</reference>
<comment type="caution">
    <text evidence="2">The sequence shown here is derived from an EMBL/GenBank/DDBJ whole genome shotgun (WGS) entry which is preliminary data.</text>
</comment>
<evidence type="ECO:0000313" key="3">
    <source>
        <dbReference type="Proteomes" id="UP000324897"/>
    </source>
</evidence>
<dbReference type="OrthoDB" id="10036779at2759"/>
<dbReference type="EMBL" id="RWGY01000005">
    <property type="protein sequence ID" value="TVU42723.1"/>
    <property type="molecule type" value="Genomic_DNA"/>
</dbReference>
<dbReference type="Proteomes" id="UP000324897">
    <property type="component" value="Unassembled WGS sequence"/>
</dbReference>
<evidence type="ECO:0000256" key="1">
    <source>
        <dbReference type="SAM" id="Coils"/>
    </source>
</evidence>
<proteinExistence type="predicted"/>
<evidence type="ECO:0000313" key="2">
    <source>
        <dbReference type="EMBL" id="TVU42723.1"/>
    </source>
</evidence>
<protein>
    <recommendedName>
        <fullName evidence="4">Protein DEFECTIVE IN MERISTEM SILENCING 3</fullName>
    </recommendedName>
</protein>
<accession>A0A5J9W462</accession>
<dbReference type="PANTHER" id="PTHR33566:SF6">
    <property type="entry name" value="PROTEIN DEFECTIVE IN MERISTEM SILENCING 3"/>
    <property type="match status" value="1"/>
</dbReference>
<dbReference type="PANTHER" id="PTHR33566">
    <property type="entry name" value="EN/SPM-LIKE TRANSPOSON-RELATED"/>
    <property type="match status" value="1"/>
</dbReference>
<organism evidence="2 3">
    <name type="scientific">Eragrostis curvula</name>
    <name type="common">weeping love grass</name>
    <dbReference type="NCBI Taxonomy" id="38414"/>
    <lineage>
        <taxon>Eukaryota</taxon>
        <taxon>Viridiplantae</taxon>
        <taxon>Streptophyta</taxon>
        <taxon>Embryophyta</taxon>
        <taxon>Tracheophyta</taxon>
        <taxon>Spermatophyta</taxon>
        <taxon>Magnoliopsida</taxon>
        <taxon>Liliopsida</taxon>
        <taxon>Poales</taxon>
        <taxon>Poaceae</taxon>
        <taxon>PACMAD clade</taxon>
        <taxon>Chloridoideae</taxon>
        <taxon>Eragrostideae</taxon>
        <taxon>Eragrostidinae</taxon>
        <taxon>Eragrostis</taxon>
    </lineage>
</organism>
<dbReference type="AlphaFoldDB" id="A0A5J9W462"/>
<feature type="non-terminal residue" evidence="2">
    <location>
        <position position="1"/>
    </location>
</feature>
<name>A0A5J9W462_9POAL</name>
<gene>
    <name evidence="2" type="ORF">EJB05_09144</name>
</gene>
<sequence length="425" mass="47848">MVHLDNNRASKAHFTGINVKLDCSFSLFSVPWCLNPQRISMEPQVGMQVTEFKRKVMEEELKKLSLKVNHHEGNIQFLKTELNAIEAMCSDLGIKLGNYYSSVVAVANNDTSSLESERRTIRGILDQDKTAAGIICLLKVHQYEEASKMPLMNNILGFVATLGKVNDDNLSRLLSEYLGVDNMLGLVCNTSDGVKDLEKYDKDGRIDKSSGVHRLARTVGKFLDGRFTVFCLENLRPFSGIVNIDDPQRKLILEKPRLPGGESPPGFIDFAVNMIHLEREHLSCLTASGNGLRETLFYSLFSRLQVYKTRSDIKRALPWIKDGAISLDGGIWRPNGSFCLRNSKNVEVKFAVSHGVSSLPIDISDMEEQLKLKNWEKERLLEDMKREEDLLRQFRELYIQKAEGRAHGLSDSTNSGTGFMPAETT</sequence>
<dbReference type="Gramene" id="TVU42723">
    <property type="protein sequence ID" value="TVU42723"/>
    <property type="gene ID" value="EJB05_09144"/>
</dbReference>
<feature type="coiled-coil region" evidence="1">
    <location>
        <begin position="363"/>
        <end position="397"/>
    </location>
</feature>